<evidence type="ECO:0000256" key="7">
    <source>
        <dbReference type="ARBA" id="ARBA00022692"/>
    </source>
</evidence>
<evidence type="ECO:0000256" key="10">
    <source>
        <dbReference type="ARBA" id="ARBA00023002"/>
    </source>
</evidence>
<dbReference type="GO" id="GO:0009725">
    <property type="term" value="P:response to hormone"/>
    <property type="evidence" value="ECO:0007669"/>
    <property type="project" value="UniProtKB-ARBA"/>
</dbReference>
<comment type="catalytic activity">
    <reaction evidence="12 13">
        <text>squalene + reduced [NADPH--hemoprotein reductase] + O2 = (S)-2,3-epoxysqualene + oxidized [NADPH--hemoprotein reductase] + H2O + H(+)</text>
        <dbReference type="Rhea" id="RHEA:25282"/>
        <dbReference type="Rhea" id="RHEA-COMP:11964"/>
        <dbReference type="Rhea" id="RHEA-COMP:11965"/>
        <dbReference type="ChEBI" id="CHEBI:15377"/>
        <dbReference type="ChEBI" id="CHEBI:15378"/>
        <dbReference type="ChEBI" id="CHEBI:15379"/>
        <dbReference type="ChEBI" id="CHEBI:15440"/>
        <dbReference type="ChEBI" id="CHEBI:15441"/>
        <dbReference type="ChEBI" id="CHEBI:57618"/>
        <dbReference type="ChEBI" id="CHEBI:58210"/>
        <dbReference type="EC" id="1.14.14.17"/>
    </reaction>
</comment>
<proteinExistence type="inferred from homology"/>
<dbReference type="InterPro" id="IPR013698">
    <property type="entry name" value="Squalene_epoxidase"/>
</dbReference>
<feature type="domain" description="Squalene epoxidase" evidence="14">
    <location>
        <begin position="212"/>
        <end position="486"/>
    </location>
</feature>
<dbReference type="PANTHER" id="PTHR10835">
    <property type="entry name" value="SQUALENE MONOOXYGENASE"/>
    <property type="match status" value="1"/>
</dbReference>
<dbReference type="SUPFAM" id="SSF51905">
    <property type="entry name" value="FAD/NAD(P)-binding domain"/>
    <property type="match status" value="1"/>
</dbReference>
<reference evidence="16" key="3">
    <citation type="submission" date="2015-04" db="UniProtKB">
        <authorList>
            <consortium name="EnsemblPlants"/>
        </authorList>
    </citation>
    <scope>IDENTIFICATION</scope>
    <source>
        <strain evidence="16">cv. Jemalong A17</strain>
    </source>
</reference>
<evidence type="ECO:0000256" key="9">
    <source>
        <dbReference type="ARBA" id="ARBA00022989"/>
    </source>
</evidence>
<evidence type="ECO:0000256" key="12">
    <source>
        <dbReference type="ARBA" id="ARBA00048658"/>
    </source>
</evidence>
<dbReference type="AlphaFoldDB" id="A0A072U851"/>
<accession>A0A072U851</accession>
<comment type="subcellular location">
    <subcellularLocation>
        <location evidence="2 13">Membrane</location>
        <topology evidence="2 13">Multi-pass membrane protein</topology>
    </subcellularLocation>
</comment>
<protein>
    <recommendedName>
        <fullName evidence="5 13">Squalene monooxygenase</fullName>
        <ecNumber evidence="5 13">1.14.14.17</ecNumber>
    </recommendedName>
</protein>
<dbReference type="Gene3D" id="3.50.50.60">
    <property type="entry name" value="FAD/NAD(P)-binding domain"/>
    <property type="match status" value="1"/>
</dbReference>
<evidence type="ECO:0000256" key="4">
    <source>
        <dbReference type="ARBA" id="ARBA00008802"/>
    </source>
</evidence>
<evidence type="ECO:0000256" key="5">
    <source>
        <dbReference type="ARBA" id="ARBA00012312"/>
    </source>
</evidence>
<dbReference type="SMR" id="A0A072U851"/>
<evidence type="ECO:0000259" key="14">
    <source>
        <dbReference type="Pfam" id="PF08491"/>
    </source>
</evidence>
<keyword evidence="6 13" id="KW-0285">Flavoprotein</keyword>
<sequence length="528" mass="57642">MNYQYILGGEFLACSFAFVYVLYTLVEKKKPKEIASSSTYLKTNGPKNGICSSLLQEAAGGTDIIIVGAGVAGSALAYTLGKDGRRVHVIERDLSEPDRIVGELLQPGGYLKLLELGLEDCVDGIDAQRVFGYALYKDGKNIKLSYPLENFNVDVSGRSFHNGRFIKKMREKASYLPNVKLEQGTVTSLVEKNGSIVGVNYKNKSGQEFTEKAPLTIVCDGCFSNLRSSLCKPKVEVPSYFVGLVLENCNLPYANHGHVILGDPSPILFYPISSTEIRCFVDVPTGRKLPSIGNGEMTHFLKIVIAPQIPPELYNSFIAAVDKGNIRSMPNRSMPASPYLTPGALMMGDAFNMRHPLTGGGMTVALSDIALLRNLLKPLHNLHDASALCKYLESFYTFRKSTSSTINTLAGLLYTICIASPDPARKEMREACFNYLSLGGVFSDEPIALLAGLNSSSSTLLYHFIAVAAYGVGRLMMPFPSPKRIWIAARLLSVALGIIFPIIKAEGIWQMLFPSTVPALLCTPYARE</sequence>
<evidence type="ECO:0000313" key="16">
    <source>
        <dbReference type="EnsemblPlants" id="KEH25842"/>
    </source>
</evidence>
<feature type="transmembrane region" description="Helical" evidence="13">
    <location>
        <begin position="6"/>
        <end position="26"/>
    </location>
</feature>
<dbReference type="PRINTS" id="PR00420">
    <property type="entry name" value="RNGMNOXGNASE"/>
</dbReference>
<dbReference type="EMBL" id="CM001222">
    <property type="protein sequence ID" value="KEH25842.1"/>
    <property type="molecule type" value="Genomic_DNA"/>
</dbReference>
<evidence type="ECO:0000256" key="2">
    <source>
        <dbReference type="ARBA" id="ARBA00004141"/>
    </source>
</evidence>
<comment type="cofactor">
    <cofactor evidence="1 13">
        <name>FAD</name>
        <dbReference type="ChEBI" id="CHEBI:57692"/>
    </cofactor>
</comment>
<dbReference type="Pfam" id="PF08491">
    <property type="entry name" value="SE"/>
    <property type="match status" value="1"/>
</dbReference>
<evidence type="ECO:0000313" key="15">
    <source>
        <dbReference type="EMBL" id="KEH25842.1"/>
    </source>
</evidence>
<dbReference type="KEGG" id="mtr:25496089"/>
<reference evidence="15 17" key="1">
    <citation type="journal article" date="2011" name="Nature">
        <title>The Medicago genome provides insight into the evolution of rhizobial symbioses.</title>
        <authorList>
            <person name="Young N.D."/>
            <person name="Debelle F."/>
            <person name="Oldroyd G.E."/>
            <person name="Geurts R."/>
            <person name="Cannon S.B."/>
            <person name="Udvardi M.K."/>
            <person name="Benedito V.A."/>
            <person name="Mayer K.F."/>
            <person name="Gouzy J."/>
            <person name="Schoof H."/>
            <person name="Van de Peer Y."/>
            <person name="Proost S."/>
            <person name="Cook D.R."/>
            <person name="Meyers B.C."/>
            <person name="Spannagl M."/>
            <person name="Cheung F."/>
            <person name="De Mita S."/>
            <person name="Krishnakumar V."/>
            <person name="Gundlach H."/>
            <person name="Zhou S."/>
            <person name="Mudge J."/>
            <person name="Bharti A.K."/>
            <person name="Murray J.D."/>
            <person name="Naoumkina M.A."/>
            <person name="Rosen B."/>
            <person name="Silverstein K.A."/>
            <person name="Tang H."/>
            <person name="Rombauts S."/>
            <person name="Zhao P.X."/>
            <person name="Zhou P."/>
            <person name="Barbe V."/>
            <person name="Bardou P."/>
            <person name="Bechner M."/>
            <person name="Bellec A."/>
            <person name="Berger A."/>
            <person name="Berges H."/>
            <person name="Bidwell S."/>
            <person name="Bisseling T."/>
            <person name="Choisne N."/>
            <person name="Couloux A."/>
            <person name="Denny R."/>
            <person name="Deshpande S."/>
            <person name="Dai X."/>
            <person name="Doyle J.J."/>
            <person name="Dudez A.M."/>
            <person name="Farmer A.D."/>
            <person name="Fouteau S."/>
            <person name="Franken C."/>
            <person name="Gibelin C."/>
            <person name="Gish J."/>
            <person name="Goldstein S."/>
            <person name="Gonzalez A.J."/>
            <person name="Green P.J."/>
            <person name="Hallab A."/>
            <person name="Hartog M."/>
            <person name="Hua A."/>
            <person name="Humphray S.J."/>
            <person name="Jeong D.H."/>
            <person name="Jing Y."/>
            <person name="Jocker A."/>
            <person name="Kenton S.M."/>
            <person name="Kim D.J."/>
            <person name="Klee K."/>
            <person name="Lai H."/>
            <person name="Lang C."/>
            <person name="Lin S."/>
            <person name="Macmil S.L."/>
            <person name="Magdelenat G."/>
            <person name="Matthews L."/>
            <person name="McCorrison J."/>
            <person name="Monaghan E.L."/>
            <person name="Mun J.H."/>
            <person name="Najar F.Z."/>
            <person name="Nicholson C."/>
            <person name="Noirot C."/>
            <person name="O'Bleness M."/>
            <person name="Paule C.R."/>
            <person name="Poulain J."/>
            <person name="Prion F."/>
            <person name="Qin B."/>
            <person name="Qu C."/>
            <person name="Retzel E.F."/>
            <person name="Riddle C."/>
            <person name="Sallet E."/>
            <person name="Samain S."/>
            <person name="Samson N."/>
            <person name="Sanders I."/>
            <person name="Saurat O."/>
            <person name="Scarpelli C."/>
            <person name="Schiex T."/>
            <person name="Segurens B."/>
            <person name="Severin A.J."/>
            <person name="Sherrier D.J."/>
            <person name="Shi R."/>
            <person name="Sims S."/>
            <person name="Singer S.R."/>
            <person name="Sinharoy S."/>
            <person name="Sterck L."/>
            <person name="Viollet A."/>
            <person name="Wang B.B."/>
            <person name="Wang K."/>
            <person name="Wang M."/>
            <person name="Wang X."/>
            <person name="Warfsmann J."/>
            <person name="Weissenbach J."/>
            <person name="White D.D."/>
            <person name="White J.D."/>
            <person name="Wiley G.B."/>
            <person name="Wincker P."/>
            <person name="Xing Y."/>
            <person name="Yang L."/>
            <person name="Yao Z."/>
            <person name="Ying F."/>
            <person name="Zhai J."/>
            <person name="Zhou L."/>
            <person name="Zuber A."/>
            <person name="Denarie J."/>
            <person name="Dixon R.A."/>
            <person name="May G.D."/>
            <person name="Schwartz D.C."/>
            <person name="Rogers J."/>
            <person name="Quetier F."/>
            <person name="Town C.D."/>
            <person name="Roe B.A."/>
        </authorList>
    </citation>
    <scope>NUCLEOTIDE SEQUENCE [LARGE SCALE GENOMIC DNA]</scope>
    <source>
        <strain evidence="15">A17</strain>
        <strain evidence="16 17">cv. Jemalong A17</strain>
    </source>
</reference>
<evidence type="ECO:0000256" key="11">
    <source>
        <dbReference type="ARBA" id="ARBA00023136"/>
    </source>
</evidence>
<dbReference type="EnsemblPlants" id="KEH25842">
    <property type="protein sequence ID" value="KEH25842"/>
    <property type="gene ID" value="MTR_6g035065"/>
</dbReference>
<evidence type="ECO:0000256" key="6">
    <source>
        <dbReference type="ARBA" id="ARBA00022630"/>
    </source>
</evidence>
<organism evidence="15 17">
    <name type="scientific">Medicago truncatula</name>
    <name type="common">Barrel medic</name>
    <name type="synonym">Medicago tribuloides</name>
    <dbReference type="NCBI Taxonomy" id="3880"/>
    <lineage>
        <taxon>Eukaryota</taxon>
        <taxon>Viridiplantae</taxon>
        <taxon>Streptophyta</taxon>
        <taxon>Embryophyta</taxon>
        <taxon>Tracheophyta</taxon>
        <taxon>Spermatophyta</taxon>
        <taxon>Magnoliopsida</taxon>
        <taxon>eudicotyledons</taxon>
        <taxon>Gunneridae</taxon>
        <taxon>Pentapetalae</taxon>
        <taxon>rosids</taxon>
        <taxon>fabids</taxon>
        <taxon>Fabales</taxon>
        <taxon>Fabaceae</taxon>
        <taxon>Papilionoideae</taxon>
        <taxon>50 kb inversion clade</taxon>
        <taxon>NPAAA clade</taxon>
        <taxon>Hologalegina</taxon>
        <taxon>IRL clade</taxon>
        <taxon>Trifolieae</taxon>
        <taxon>Medicago</taxon>
    </lineage>
</organism>
<dbReference type="InterPro" id="IPR040125">
    <property type="entry name" value="Squalene_monox"/>
</dbReference>
<dbReference type="STRING" id="3880.A0A072U851"/>
<dbReference type="UniPathway" id="UPA00767">
    <property type="reaction ID" value="UER00752"/>
</dbReference>
<dbReference type="HOGENOM" id="CLU_026390_1_0_1"/>
<dbReference type="Proteomes" id="UP000002051">
    <property type="component" value="Chromosome 6"/>
</dbReference>
<keyword evidence="10 13" id="KW-0560">Oxidoreductase</keyword>
<evidence type="ECO:0000256" key="13">
    <source>
        <dbReference type="RuleBase" id="RU367121"/>
    </source>
</evidence>
<evidence type="ECO:0000313" key="17">
    <source>
        <dbReference type="Proteomes" id="UP000002051"/>
    </source>
</evidence>
<keyword evidence="7 13" id="KW-0812">Transmembrane</keyword>
<dbReference type="OrthoDB" id="1678617at2759"/>
<dbReference type="PANTHER" id="PTHR10835:SF26">
    <property type="entry name" value="SQUALENE MONOOXYGENASE"/>
    <property type="match status" value="1"/>
</dbReference>
<comment type="similarity">
    <text evidence="4 13">Belongs to the squalene monooxygenase family.</text>
</comment>
<comment type="pathway">
    <text evidence="3">Terpene metabolism; lanosterol biosynthesis; lanosterol from farnesyl diphosphate: step 2/3.</text>
</comment>
<dbReference type="GO" id="GO:0050660">
    <property type="term" value="F:flavin adenine dinucleotide binding"/>
    <property type="evidence" value="ECO:0007669"/>
    <property type="project" value="UniProtKB-UniRule"/>
</dbReference>
<keyword evidence="17" id="KW-1185">Reference proteome</keyword>
<dbReference type="GO" id="GO:0016126">
    <property type="term" value="P:sterol biosynthetic process"/>
    <property type="evidence" value="ECO:0000318"/>
    <property type="project" value="GO_Central"/>
</dbReference>
<name>A0A072U851_MEDTR</name>
<keyword evidence="9 13" id="KW-1133">Transmembrane helix</keyword>
<dbReference type="EC" id="1.14.14.17" evidence="5 13"/>
<dbReference type="FunFam" id="3.50.50.60:FF:000074">
    <property type="entry name" value="Squalene monooxygenase 2"/>
    <property type="match status" value="1"/>
</dbReference>
<keyword evidence="8 13" id="KW-0274">FAD</keyword>
<reference evidence="15 17" key="2">
    <citation type="journal article" date="2014" name="BMC Genomics">
        <title>An improved genome release (version Mt4.0) for the model legume Medicago truncatula.</title>
        <authorList>
            <person name="Tang H."/>
            <person name="Krishnakumar V."/>
            <person name="Bidwell S."/>
            <person name="Rosen B."/>
            <person name="Chan A."/>
            <person name="Zhou S."/>
            <person name="Gentzbittel L."/>
            <person name="Childs K.L."/>
            <person name="Yandell M."/>
            <person name="Gundlach H."/>
            <person name="Mayer K.F."/>
            <person name="Schwartz D.C."/>
            <person name="Town C.D."/>
        </authorList>
    </citation>
    <scope>GENOME REANNOTATION</scope>
    <source>
        <strain evidence="15">A17</strain>
        <strain evidence="16 17">cv. Jemalong A17</strain>
    </source>
</reference>
<gene>
    <name evidence="16" type="primary">25496089</name>
    <name evidence="15" type="ordered locus">MTR_6g035065</name>
</gene>
<dbReference type="GO" id="GO:0016020">
    <property type="term" value="C:membrane"/>
    <property type="evidence" value="ECO:0007669"/>
    <property type="project" value="UniProtKB-SubCell"/>
</dbReference>
<keyword evidence="11 13" id="KW-0472">Membrane</keyword>
<dbReference type="GO" id="GO:0004506">
    <property type="term" value="F:squalene monooxygenase activity"/>
    <property type="evidence" value="ECO:0000318"/>
    <property type="project" value="GO_Central"/>
</dbReference>
<evidence type="ECO:0000256" key="8">
    <source>
        <dbReference type="ARBA" id="ARBA00022827"/>
    </source>
</evidence>
<feature type="transmembrane region" description="Helical" evidence="13">
    <location>
        <begin position="485"/>
        <end position="503"/>
    </location>
</feature>
<evidence type="ECO:0000256" key="1">
    <source>
        <dbReference type="ARBA" id="ARBA00001974"/>
    </source>
</evidence>
<evidence type="ECO:0000256" key="3">
    <source>
        <dbReference type="ARBA" id="ARBA00005018"/>
    </source>
</evidence>
<dbReference type="InterPro" id="IPR036188">
    <property type="entry name" value="FAD/NAD-bd_sf"/>
</dbReference>
<dbReference type="Pfam" id="PF13450">
    <property type="entry name" value="NAD_binding_8"/>
    <property type="match status" value="1"/>
</dbReference>
<comment type="function">
    <text evidence="13">Catalyzes the stereospecific oxidation of squalene to (S)-2,3-epoxysqualene, and is considered to be a rate-limiting enzyme in steroid biosynthesis.</text>
</comment>
<dbReference type="GO" id="GO:0005783">
    <property type="term" value="C:endoplasmic reticulum"/>
    <property type="evidence" value="ECO:0000318"/>
    <property type="project" value="GO_Central"/>
</dbReference>